<dbReference type="Pfam" id="PF00877">
    <property type="entry name" value="NLPC_P60"/>
    <property type="match status" value="1"/>
</dbReference>
<evidence type="ECO:0000256" key="4">
    <source>
        <dbReference type="ARBA" id="ARBA00022807"/>
    </source>
</evidence>
<dbReference type="InterPro" id="IPR051202">
    <property type="entry name" value="Peptidase_C40"/>
</dbReference>
<accession>A0ABW0MZN6</accession>
<dbReference type="InterPro" id="IPR038765">
    <property type="entry name" value="Papain-like_cys_pep_sf"/>
</dbReference>
<sequence>MKDRVLRTVALGIGTALVLVGCAAPDSPSARPDDRATFSADSPARGAEAPLRVGRPAWVSVSVATVWRSPESPRAVDAPALENPARISRWLDDMTTDQRRALGGRSDTQALLGDRVVVLELPKSSPGWAKVVVPSQPTPQDPRGYPGWVPVRQLAGEAPVRERRHATVVTRLTWLRADTDEAERLERISFGTELPVVGTTAEFVRVSAPGGVVARLSRSAVALHAAGRPALAPTRASLVRTAKMFRGLPYLWAGTSGFGLDCSGLTSLDYRVHGITIPRDSSPQSENGAAARPPRPGDLQFYATDGKVHHVSMYVGHGRMVHSPGTGQTVEVIATSTPGYAEEYAGARRYLP</sequence>
<keyword evidence="4" id="KW-0788">Thiol protease</keyword>
<dbReference type="InterPro" id="IPR057812">
    <property type="entry name" value="SH3_YKFC_2nd"/>
</dbReference>
<keyword evidence="9" id="KW-1185">Reference proteome</keyword>
<dbReference type="InterPro" id="IPR000064">
    <property type="entry name" value="NLP_P60_dom"/>
</dbReference>
<keyword evidence="6" id="KW-0732">Signal</keyword>
<dbReference type="Proteomes" id="UP001595956">
    <property type="component" value="Unassembled WGS sequence"/>
</dbReference>
<name>A0ABW0MZN6_9ACTN</name>
<keyword evidence="3" id="KW-0378">Hydrolase</keyword>
<evidence type="ECO:0000256" key="5">
    <source>
        <dbReference type="SAM" id="MobiDB-lite"/>
    </source>
</evidence>
<evidence type="ECO:0000256" key="6">
    <source>
        <dbReference type="SAM" id="SignalP"/>
    </source>
</evidence>
<dbReference type="SUPFAM" id="SSF54001">
    <property type="entry name" value="Cysteine proteinases"/>
    <property type="match status" value="1"/>
</dbReference>
<dbReference type="PROSITE" id="PS51935">
    <property type="entry name" value="NLPC_P60"/>
    <property type="match status" value="1"/>
</dbReference>
<comment type="caution">
    <text evidence="8">The sequence shown here is derived from an EMBL/GenBank/DDBJ whole genome shotgun (WGS) entry which is preliminary data.</text>
</comment>
<evidence type="ECO:0000256" key="1">
    <source>
        <dbReference type="ARBA" id="ARBA00007074"/>
    </source>
</evidence>
<evidence type="ECO:0000256" key="2">
    <source>
        <dbReference type="ARBA" id="ARBA00022670"/>
    </source>
</evidence>
<organism evidence="8 9">
    <name type="scientific">Nocardioides caricicola</name>
    <dbReference type="NCBI Taxonomy" id="634770"/>
    <lineage>
        <taxon>Bacteria</taxon>
        <taxon>Bacillati</taxon>
        <taxon>Actinomycetota</taxon>
        <taxon>Actinomycetes</taxon>
        <taxon>Propionibacteriales</taxon>
        <taxon>Nocardioidaceae</taxon>
        <taxon>Nocardioides</taxon>
    </lineage>
</organism>
<dbReference type="Pfam" id="PF23795">
    <property type="entry name" value="SH3_YKFC_2nd"/>
    <property type="match status" value="1"/>
</dbReference>
<gene>
    <name evidence="8" type="ORF">ACFPKY_09515</name>
</gene>
<evidence type="ECO:0000256" key="3">
    <source>
        <dbReference type="ARBA" id="ARBA00022801"/>
    </source>
</evidence>
<evidence type="ECO:0000313" key="8">
    <source>
        <dbReference type="EMBL" id="MFC5493339.1"/>
    </source>
</evidence>
<dbReference type="EMBL" id="JBHSMD010000002">
    <property type="protein sequence ID" value="MFC5493339.1"/>
    <property type="molecule type" value="Genomic_DNA"/>
</dbReference>
<dbReference type="Gene3D" id="2.30.30.40">
    <property type="entry name" value="SH3 Domains"/>
    <property type="match status" value="1"/>
</dbReference>
<dbReference type="PANTHER" id="PTHR47053:SF3">
    <property type="entry name" value="GAMMA-D-GLUTAMYL-L-LYSINE DIPEPTIDYL-PEPTIDASE"/>
    <property type="match status" value="1"/>
</dbReference>
<feature type="domain" description="NlpC/P60" evidence="7">
    <location>
        <begin position="232"/>
        <end position="351"/>
    </location>
</feature>
<feature type="chain" id="PRO_5047382350" evidence="6">
    <location>
        <begin position="24"/>
        <end position="352"/>
    </location>
</feature>
<proteinExistence type="inferred from homology"/>
<comment type="similarity">
    <text evidence="1">Belongs to the peptidase C40 family.</text>
</comment>
<dbReference type="RefSeq" id="WP_345172362.1">
    <property type="nucleotide sequence ID" value="NZ_BAABFQ010000003.1"/>
</dbReference>
<evidence type="ECO:0000259" key="7">
    <source>
        <dbReference type="PROSITE" id="PS51935"/>
    </source>
</evidence>
<keyword evidence="2" id="KW-0645">Protease</keyword>
<dbReference type="PROSITE" id="PS51257">
    <property type="entry name" value="PROKAR_LIPOPROTEIN"/>
    <property type="match status" value="1"/>
</dbReference>
<protein>
    <submittedName>
        <fullName evidence="8">NlpC/P60 family protein</fullName>
    </submittedName>
</protein>
<evidence type="ECO:0000313" key="9">
    <source>
        <dbReference type="Proteomes" id="UP001595956"/>
    </source>
</evidence>
<feature type="signal peptide" evidence="6">
    <location>
        <begin position="1"/>
        <end position="23"/>
    </location>
</feature>
<feature type="region of interest" description="Disordered" evidence="5">
    <location>
        <begin position="277"/>
        <end position="297"/>
    </location>
</feature>
<reference evidence="9" key="1">
    <citation type="journal article" date="2019" name="Int. J. Syst. Evol. Microbiol.">
        <title>The Global Catalogue of Microorganisms (GCM) 10K type strain sequencing project: providing services to taxonomists for standard genome sequencing and annotation.</title>
        <authorList>
            <consortium name="The Broad Institute Genomics Platform"/>
            <consortium name="The Broad Institute Genome Sequencing Center for Infectious Disease"/>
            <person name="Wu L."/>
            <person name="Ma J."/>
        </authorList>
    </citation>
    <scope>NUCLEOTIDE SEQUENCE [LARGE SCALE GENOMIC DNA]</scope>
    <source>
        <strain evidence="9">KACC 13778</strain>
    </source>
</reference>
<feature type="region of interest" description="Disordered" evidence="5">
    <location>
        <begin position="25"/>
        <end position="47"/>
    </location>
</feature>
<dbReference type="Gene3D" id="3.90.1720.10">
    <property type="entry name" value="endopeptidase domain like (from Nostoc punctiforme)"/>
    <property type="match status" value="1"/>
</dbReference>
<dbReference type="PANTHER" id="PTHR47053">
    <property type="entry name" value="MUREIN DD-ENDOPEPTIDASE MEPH-RELATED"/>
    <property type="match status" value="1"/>
</dbReference>